<dbReference type="EMBL" id="GG697376">
    <property type="protein sequence ID" value="EFQ34112.1"/>
    <property type="molecule type" value="Genomic_DNA"/>
</dbReference>
<dbReference type="VEuPathDB" id="FungiDB:GLRG_09256"/>
<evidence type="ECO:0000313" key="2">
    <source>
        <dbReference type="EMBL" id="EFQ34112.1"/>
    </source>
</evidence>
<proteinExistence type="predicted"/>
<gene>
    <name evidence="2" type="ORF">GLRG_09256</name>
</gene>
<reference evidence="3" key="1">
    <citation type="journal article" date="2012" name="Nat. Genet.">
        <title>Lifestyle transitions in plant pathogenic Colletotrichum fungi deciphered by genome and transcriptome analyses.</title>
        <authorList>
            <person name="O'Connell R.J."/>
            <person name="Thon M.R."/>
            <person name="Hacquard S."/>
            <person name="Amyotte S.G."/>
            <person name="Kleemann J."/>
            <person name="Torres M.F."/>
            <person name="Damm U."/>
            <person name="Buiate E.A."/>
            <person name="Epstein L."/>
            <person name="Alkan N."/>
            <person name="Altmueller J."/>
            <person name="Alvarado-Balderrama L."/>
            <person name="Bauser C.A."/>
            <person name="Becker C."/>
            <person name="Birren B.W."/>
            <person name="Chen Z."/>
            <person name="Choi J."/>
            <person name="Crouch J.A."/>
            <person name="Duvick J.P."/>
            <person name="Farman M.A."/>
            <person name="Gan P."/>
            <person name="Heiman D."/>
            <person name="Henrissat B."/>
            <person name="Howard R.J."/>
            <person name="Kabbage M."/>
            <person name="Koch C."/>
            <person name="Kracher B."/>
            <person name="Kubo Y."/>
            <person name="Law A.D."/>
            <person name="Lebrun M.-H."/>
            <person name="Lee Y.-H."/>
            <person name="Miyara I."/>
            <person name="Moore N."/>
            <person name="Neumann U."/>
            <person name="Nordstroem K."/>
            <person name="Panaccione D.G."/>
            <person name="Panstruga R."/>
            <person name="Place M."/>
            <person name="Proctor R.H."/>
            <person name="Prusky D."/>
            <person name="Rech G."/>
            <person name="Reinhardt R."/>
            <person name="Rollins J.A."/>
            <person name="Rounsley S."/>
            <person name="Schardl C.L."/>
            <person name="Schwartz D.C."/>
            <person name="Shenoy N."/>
            <person name="Shirasu K."/>
            <person name="Sikhakolli U.R."/>
            <person name="Stueber K."/>
            <person name="Sukno S.A."/>
            <person name="Sweigard J.A."/>
            <person name="Takano Y."/>
            <person name="Takahara H."/>
            <person name="Trail F."/>
            <person name="van der Does H.C."/>
            <person name="Voll L.M."/>
            <person name="Will I."/>
            <person name="Young S."/>
            <person name="Zeng Q."/>
            <person name="Zhang J."/>
            <person name="Zhou S."/>
            <person name="Dickman M.B."/>
            <person name="Schulze-Lefert P."/>
            <person name="Ver Loren van Themaat E."/>
            <person name="Ma L.-J."/>
            <person name="Vaillancourt L.J."/>
        </authorList>
    </citation>
    <scope>NUCLEOTIDE SEQUENCE [LARGE SCALE GENOMIC DNA]</scope>
    <source>
        <strain evidence="3">M1.001 / M2 / FGSC 10212</strain>
    </source>
</reference>
<feature type="region of interest" description="Disordered" evidence="1">
    <location>
        <begin position="24"/>
        <end position="48"/>
    </location>
</feature>
<evidence type="ECO:0000313" key="3">
    <source>
        <dbReference type="Proteomes" id="UP000008782"/>
    </source>
</evidence>
<dbReference type="HOGENOM" id="CLU_2468940_0_0_1"/>
<dbReference type="AlphaFoldDB" id="E3QTC4"/>
<protein>
    <submittedName>
        <fullName evidence="2">Uncharacterized protein</fullName>
    </submittedName>
</protein>
<keyword evidence="3" id="KW-1185">Reference proteome</keyword>
<organism evidence="3">
    <name type="scientific">Colletotrichum graminicola (strain M1.001 / M2 / FGSC 10212)</name>
    <name type="common">Maize anthracnose fungus</name>
    <name type="synonym">Glomerella graminicola</name>
    <dbReference type="NCBI Taxonomy" id="645133"/>
    <lineage>
        <taxon>Eukaryota</taxon>
        <taxon>Fungi</taxon>
        <taxon>Dikarya</taxon>
        <taxon>Ascomycota</taxon>
        <taxon>Pezizomycotina</taxon>
        <taxon>Sordariomycetes</taxon>
        <taxon>Hypocreomycetidae</taxon>
        <taxon>Glomerellales</taxon>
        <taxon>Glomerellaceae</taxon>
        <taxon>Colletotrichum</taxon>
        <taxon>Colletotrichum graminicola species complex</taxon>
    </lineage>
</organism>
<dbReference type="GeneID" id="24414621"/>
<evidence type="ECO:0000256" key="1">
    <source>
        <dbReference type="SAM" id="MobiDB-lite"/>
    </source>
</evidence>
<dbReference type="RefSeq" id="XP_008098132.1">
    <property type="nucleotide sequence ID" value="XM_008099941.1"/>
</dbReference>
<dbReference type="Proteomes" id="UP000008782">
    <property type="component" value="Unassembled WGS sequence"/>
</dbReference>
<sequence>MAATRGKGCLRKLPTGLGLPLLAKQRRTRGGKQSQDEKYVVPTGTRPSSSIKSIRYTTYATLVHTPNALILLCLNKLELDLSPDPAAV</sequence>
<name>E3QTC4_COLGM</name>
<accession>E3QTC4</accession>